<evidence type="ECO:0000313" key="3">
    <source>
        <dbReference type="EMBL" id="CAH0562960.1"/>
    </source>
</evidence>
<dbReference type="AlphaFoldDB" id="A0A9P0FM67"/>
<feature type="compositionally biased region" description="Acidic residues" evidence="2">
    <location>
        <begin position="381"/>
        <end position="392"/>
    </location>
</feature>
<evidence type="ECO:0000313" key="4">
    <source>
        <dbReference type="Proteomes" id="UP001154078"/>
    </source>
</evidence>
<dbReference type="OrthoDB" id="6773637at2759"/>
<proteinExistence type="predicted"/>
<keyword evidence="1" id="KW-0175">Coiled coil</keyword>
<dbReference type="GO" id="GO:0003676">
    <property type="term" value="F:nucleic acid binding"/>
    <property type="evidence" value="ECO:0007669"/>
    <property type="project" value="InterPro"/>
</dbReference>
<protein>
    <recommendedName>
        <fullName evidence="5">Integrase catalytic domain-containing protein</fullName>
    </recommendedName>
</protein>
<feature type="coiled-coil region" evidence="1">
    <location>
        <begin position="243"/>
        <end position="270"/>
    </location>
</feature>
<accession>A0A9P0FM67</accession>
<keyword evidence="4" id="KW-1185">Reference proteome</keyword>
<organism evidence="3 4">
    <name type="scientific">Brassicogethes aeneus</name>
    <name type="common">Rape pollen beetle</name>
    <name type="synonym">Meligethes aeneus</name>
    <dbReference type="NCBI Taxonomy" id="1431903"/>
    <lineage>
        <taxon>Eukaryota</taxon>
        <taxon>Metazoa</taxon>
        <taxon>Ecdysozoa</taxon>
        <taxon>Arthropoda</taxon>
        <taxon>Hexapoda</taxon>
        <taxon>Insecta</taxon>
        <taxon>Pterygota</taxon>
        <taxon>Neoptera</taxon>
        <taxon>Endopterygota</taxon>
        <taxon>Coleoptera</taxon>
        <taxon>Polyphaga</taxon>
        <taxon>Cucujiformia</taxon>
        <taxon>Nitidulidae</taxon>
        <taxon>Meligethinae</taxon>
        <taxon>Brassicogethes</taxon>
    </lineage>
</organism>
<reference evidence="3" key="1">
    <citation type="submission" date="2021-12" db="EMBL/GenBank/DDBJ databases">
        <authorList>
            <person name="King R."/>
        </authorList>
    </citation>
    <scope>NUCLEOTIDE SEQUENCE</scope>
</reference>
<feature type="region of interest" description="Disordered" evidence="2">
    <location>
        <begin position="366"/>
        <end position="392"/>
    </location>
</feature>
<sequence>MEGLYANCEGGWDIQDLPLKYNQNQSYFRVIEELVQLWPNCRIVHGKPRHSRSQGSVERANQDIENKLASWMKDNNSTKWSEGLGFVQFYKNRCFHSGIGRSPYEALFGVPCRDGLNDLPVSSEKIRMLKSEEYLELLLKNSNDEDTLPKELKIQQTTTENEEQNYIIVDSLNELRFNENNLASYPSTSTSDDILILTIEDTLNNTIKEYDIPEKNLNPIEVVENIENLQSCTICKEDNLCSLSKNRQNIENIRNQCREAQKRQAEKMLQVSSKKFKSGDVGMTVRVPIPDVDRSRSDHRNILAIIMCVEDNFYRLGTVHGVLKQLFSRNQFDLCKQNSLSLDDVKKDTEISLRIAVRKLSVSGSTQGYNPVPKSHSSSSESDDEIEIEGSSSEDEIVQTIAVVEGDFVIVNCDGQYYPEVLSLNENKVQISHMQKSGLFDFRWPAKPDILDYDEPEIFKIIGKPQLVNKRGHIPFQKWLNFVLTINNHCSNSISIIRSFM</sequence>
<dbReference type="EMBL" id="OV121139">
    <property type="protein sequence ID" value="CAH0562960.1"/>
    <property type="molecule type" value="Genomic_DNA"/>
</dbReference>
<evidence type="ECO:0000256" key="2">
    <source>
        <dbReference type="SAM" id="MobiDB-lite"/>
    </source>
</evidence>
<dbReference type="InterPro" id="IPR036397">
    <property type="entry name" value="RNaseH_sf"/>
</dbReference>
<evidence type="ECO:0008006" key="5">
    <source>
        <dbReference type="Google" id="ProtNLM"/>
    </source>
</evidence>
<dbReference type="Proteomes" id="UP001154078">
    <property type="component" value="Chromosome 8"/>
</dbReference>
<evidence type="ECO:0000256" key="1">
    <source>
        <dbReference type="SAM" id="Coils"/>
    </source>
</evidence>
<dbReference type="Gene3D" id="3.30.420.10">
    <property type="entry name" value="Ribonuclease H-like superfamily/Ribonuclease H"/>
    <property type="match status" value="1"/>
</dbReference>
<name>A0A9P0FM67_BRAAE</name>
<dbReference type="SUPFAM" id="SSF53098">
    <property type="entry name" value="Ribonuclease H-like"/>
    <property type="match status" value="1"/>
</dbReference>
<gene>
    <name evidence="3" type="ORF">MELIAE_LOCUS11967</name>
</gene>
<dbReference type="InterPro" id="IPR012337">
    <property type="entry name" value="RNaseH-like_sf"/>
</dbReference>